<evidence type="ECO:0000256" key="3">
    <source>
        <dbReference type="ARBA" id="ARBA00022679"/>
    </source>
</evidence>
<dbReference type="GO" id="GO:0005667">
    <property type="term" value="C:transcription regulator complex"/>
    <property type="evidence" value="ECO:0007669"/>
    <property type="project" value="TreeGrafter"/>
</dbReference>
<dbReference type="AlphaFoldDB" id="A0A6A5G3N4"/>
<dbReference type="KEGG" id="crq:GCK72_025988"/>
<accession>A0A6A5G3N4</accession>
<sequence>MTSEVVSRLLTEPTRNPRMSTLNSAFNMPEENLAMQCDSLQDAVSPPKPKNALERAHSYPSDQNREYKKFLSSSLGKMLPLLESGESYGMKKYYVINPLIRKKERANNEGLVSAARTTGEPLVKKRRWDGVVTTPENNEDMLKQSVTENMDKSVSNLLETRLETVETCHTSETTKALANSSVTNQMDVPNQLMSPMSKKKEPLEKTVDSGNQAKSRKVAISSQHEPLTLGKEKESVTPAMESENSVELQKAAAEELSEDSKCQEPEEAEKEELRSTNQISQTGRKGKNNNRKPTETLQIKNKKEQKGAANKPATSMTPRQKVEALLLKLRDEEKDQTLQADLRVILRNIIRMDEETELMKIVLEGLKERIKEEKIKKVLEICRLHYVEAGFCCGRIIDDYPLIKCNSCGQYYHHPCREIGARKLGAGEECSCRTSVGMTKWIRSTDIPANEFSNFMEENMKKWVGPRHPFKVRSFLTNEMSVEFEEIIKHFYLQMEQPLPNQTMRNRMVLVFMEKEDKEILFCGIILNEYTSPFKSGLCSFKYLDTVSFINDRNQRAAVHNSILLSYLEYAKKIGYTNSSLWACPPKPSKYYLLKGRPAYQTILSQEQLIAWYFKLLQDGEERGILLKVEQKYTGPVDADLFKLMDNLMCDDGYWNAIVAKKLESYPKIKDMGVIDNEEEKKAIAKDLYDYLTEQITLEKSNKHPILDIQLVEKRTYRRVAAMEKDALILPNSITNSRDEWMNFQEKNRLNYSCDTMAIFSSQITLQQIDAELKKAGLLNHAGPSPSTSSSC</sequence>
<keyword evidence="5" id="KW-0805">Transcription regulation</keyword>
<comment type="subcellular location">
    <subcellularLocation>
        <location evidence="1">Nucleus</location>
    </subcellularLocation>
</comment>
<evidence type="ECO:0000259" key="10">
    <source>
        <dbReference type="PROSITE" id="PS51727"/>
    </source>
</evidence>
<reference evidence="11 12" key="1">
    <citation type="submission" date="2019-12" db="EMBL/GenBank/DDBJ databases">
        <title>Chromosome-level assembly of the Caenorhabditis remanei genome.</title>
        <authorList>
            <person name="Teterina A.A."/>
            <person name="Willis J.H."/>
            <person name="Phillips P.C."/>
        </authorList>
    </citation>
    <scope>NUCLEOTIDE SEQUENCE [LARGE SCALE GENOMIC DNA]</scope>
    <source>
        <strain evidence="11 12">PX506</strain>
        <tissue evidence="11">Whole organism</tissue>
    </source>
</reference>
<evidence type="ECO:0000256" key="9">
    <source>
        <dbReference type="SAM" id="MobiDB-lite"/>
    </source>
</evidence>
<dbReference type="InterPro" id="IPR031162">
    <property type="entry name" value="CBP_P300_HAT"/>
</dbReference>
<dbReference type="Pfam" id="PF08214">
    <property type="entry name" value="HAT_KAT11"/>
    <property type="match status" value="1"/>
</dbReference>
<dbReference type="GO" id="GO:0000123">
    <property type="term" value="C:histone acetyltransferase complex"/>
    <property type="evidence" value="ECO:0007669"/>
    <property type="project" value="TreeGrafter"/>
</dbReference>
<dbReference type="PROSITE" id="PS51727">
    <property type="entry name" value="CBP_P300_HAT"/>
    <property type="match status" value="1"/>
</dbReference>
<dbReference type="EC" id="2.3.1.48" evidence="2"/>
<dbReference type="InterPro" id="IPR013178">
    <property type="entry name" value="Histone_AcTrfase_Rtt109/CBP"/>
</dbReference>
<dbReference type="EMBL" id="WUAV01000006">
    <property type="protein sequence ID" value="KAF1749520.1"/>
    <property type="molecule type" value="Genomic_DNA"/>
</dbReference>
<comment type="catalytic activity">
    <reaction evidence="8">
        <text>L-lysyl-[protein] + acetyl-CoA = N(6)-acetyl-L-lysyl-[protein] + CoA + H(+)</text>
        <dbReference type="Rhea" id="RHEA:45948"/>
        <dbReference type="Rhea" id="RHEA-COMP:9752"/>
        <dbReference type="Rhea" id="RHEA-COMP:10731"/>
        <dbReference type="ChEBI" id="CHEBI:15378"/>
        <dbReference type="ChEBI" id="CHEBI:29969"/>
        <dbReference type="ChEBI" id="CHEBI:57287"/>
        <dbReference type="ChEBI" id="CHEBI:57288"/>
        <dbReference type="ChEBI" id="CHEBI:61930"/>
        <dbReference type="EC" id="2.3.1.48"/>
    </reaction>
</comment>
<feature type="compositionally biased region" description="Basic and acidic residues" evidence="9">
    <location>
        <begin position="198"/>
        <end position="207"/>
    </location>
</feature>
<dbReference type="GO" id="GO:0004402">
    <property type="term" value="F:histone acetyltransferase activity"/>
    <property type="evidence" value="ECO:0007669"/>
    <property type="project" value="InterPro"/>
</dbReference>
<comment type="caution">
    <text evidence="11">The sequence shown here is derived from an EMBL/GenBank/DDBJ whole genome shotgun (WGS) entry which is preliminary data.</text>
</comment>
<dbReference type="GO" id="GO:0031490">
    <property type="term" value="F:chromatin DNA binding"/>
    <property type="evidence" value="ECO:0007669"/>
    <property type="project" value="TreeGrafter"/>
</dbReference>
<dbReference type="PANTHER" id="PTHR13808">
    <property type="entry name" value="CBP/P300-RELATED"/>
    <property type="match status" value="1"/>
</dbReference>
<feature type="region of interest" description="Disordered" evidence="9">
    <location>
        <begin position="175"/>
        <end position="317"/>
    </location>
</feature>
<evidence type="ECO:0000256" key="7">
    <source>
        <dbReference type="ARBA" id="ARBA00023242"/>
    </source>
</evidence>
<evidence type="ECO:0000256" key="6">
    <source>
        <dbReference type="ARBA" id="ARBA00023163"/>
    </source>
</evidence>
<evidence type="ECO:0000256" key="8">
    <source>
        <dbReference type="ARBA" id="ARBA00048017"/>
    </source>
</evidence>
<organism evidence="11 12">
    <name type="scientific">Caenorhabditis remanei</name>
    <name type="common">Caenorhabditis vulgaris</name>
    <dbReference type="NCBI Taxonomy" id="31234"/>
    <lineage>
        <taxon>Eukaryota</taxon>
        <taxon>Metazoa</taxon>
        <taxon>Ecdysozoa</taxon>
        <taxon>Nematoda</taxon>
        <taxon>Chromadorea</taxon>
        <taxon>Rhabditida</taxon>
        <taxon>Rhabditina</taxon>
        <taxon>Rhabditomorpha</taxon>
        <taxon>Rhabditoidea</taxon>
        <taxon>Rhabditidae</taxon>
        <taxon>Peloderinae</taxon>
        <taxon>Caenorhabditis</taxon>
    </lineage>
</organism>
<evidence type="ECO:0000313" key="12">
    <source>
        <dbReference type="Proteomes" id="UP000483820"/>
    </source>
</evidence>
<gene>
    <name evidence="11" type="ORF">GCK72_025988</name>
</gene>
<keyword evidence="7" id="KW-0539">Nucleus</keyword>
<keyword evidence="3" id="KW-0808">Transferase</keyword>
<dbReference type="GO" id="GO:0005634">
    <property type="term" value="C:nucleus"/>
    <property type="evidence" value="ECO:0007669"/>
    <property type="project" value="UniProtKB-SubCell"/>
</dbReference>
<keyword evidence="6" id="KW-0804">Transcription</keyword>
<dbReference type="RefSeq" id="XP_053580162.1">
    <property type="nucleotide sequence ID" value="XM_053736596.1"/>
</dbReference>
<feature type="compositionally biased region" description="Basic and acidic residues" evidence="9">
    <location>
        <begin position="51"/>
        <end position="61"/>
    </location>
</feature>
<name>A0A6A5G3N4_CAERE</name>
<keyword evidence="4" id="KW-0156">Chromatin regulator</keyword>
<protein>
    <recommendedName>
        <fullName evidence="2">histone acetyltransferase</fullName>
        <ecNumber evidence="2">2.3.1.48</ecNumber>
    </recommendedName>
</protein>
<evidence type="ECO:0000256" key="1">
    <source>
        <dbReference type="ARBA" id="ARBA00004123"/>
    </source>
</evidence>
<evidence type="ECO:0000256" key="5">
    <source>
        <dbReference type="ARBA" id="ARBA00023015"/>
    </source>
</evidence>
<dbReference type="SMART" id="SM01250">
    <property type="entry name" value="KAT11"/>
    <property type="match status" value="1"/>
</dbReference>
<dbReference type="GO" id="GO:0003713">
    <property type="term" value="F:transcription coactivator activity"/>
    <property type="evidence" value="ECO:0007669"/>
    <property type="project" value="TreeGrafter"/>
</dbReference>
<dbReference type="GO" id="GO:0045944">
    <property type="term" value="P:positive regulation of transcription by RNA polymerase II"/>
    <property type="evidence" value="ECO:0007669"/>
    <property type="project" value="TreeGrafter"/>
</dbReference>
<dbReference type="PANTHER" id="PTHR13808:SF1">
    <property type="entry name" value="HISTONE ACETYLTRANSFERASE"/>
    <property type="match status" value="1"/>
</dbReference>
<proteinExistence type="predicted"/>
<feature type="region of interest" description="Disordered" evidence="9">
    <location>
        <begin position="41"/>
        <end position="61"/>
    </location>
</feature>
<feature type="domain" description="CBP/p300-type HAT" evidence="10">
    <location>
        <begin position="441"/>
        <end position="774"/>
    </location>
</feature>
<dbReference type="CTD" id="78777990"/>
<evidence type="ECO:0000313" key="11">
    <source>
        <dbReference type="EMBL" id="KAF1749520.1"/>
    </source>
</evidence>
<dbReference type="Proteomes" id="UP000483820">
    <property type="component" value="Chromosome X"/>
</dbReference>
<dbReference type="GeneID" id="78777990"/>
<evidence type="ECO:0000256" key="2">
    <source>
        <dbReference type="ARBA" id="ARBA00013184"/>
    </source>
</evidence>
<feature type="compositionally biased region" description="Polar residues" evidence="9">
    <location>
        <begin position="175"/>
        <end position="194"/>
    </location>
</feature>
<evidence type="ECO:0000256" key="4">
    <source>
        <dbReference type="ARBA" id="ARBA00022853"/>
    </source>
</evidence>